<dbReference type="PANTHER" id="PTHR41521:SF4">
    <property type="entry name" value="BLR0684 PROTEIN"/>
    <property type="match status" value="1"/>
</dbReference>
<gene>
    <name evidence="3" type="ORF">HNP60_001562</name>
</gene>
<dbReference type="InterPro" id="IPR010753">
    <property type="entry name" value="DUF1330"/>
</dbReference>
<organism evidence="3 4">
    <name type="scientific">Sphingobium lignivorans</name>
    <dbReference type="NCBI Taxonomy" id="2735886"/>
    <lineage>
        <taxon>Bacteria</taxon>
        <taxon>Pseudomonadati</taxon>
        <taxon>Pseudomonadota</taxon>
        <taxon>Alphaproteobacteria</taxon>
        <taxon>Sphingomonadales</taxon>
        <taxon>Sphingomonadaceae</taxon>
        <taxon>Sphingobium</taxon>
    </lineage>
</organism>
<feature type="domain" description="DUF1330" evidence="2">
    <location>
        <begin position="44"/>
        <end position="136"/>
    </location>
</feature>
<comment type="caution">
    <text evidence="3">The sequence shown here is derived from an EMBL/GenBank/DDBJ whole genome shotgun (WGS) entry which is preliminary data.</text>
</comment>
<dbReference type="SUPFAM" id="SSF54909">
    <property type="entry name" value="Dimeric alpha+beta barrel"/>
    <property type="match status" value="1"/>
</dbReference>
<evidence type="ECO:0000313" key="4">
    <source>
        <dbReference type="Proteomes" id="UP001138540"/>
    </source>
</evidence>
<reference evidence="3 4" key="1">
    <citation type="submission" date="2020-08" db="EMBL/GenBank/DDBJ databases">
        <title>Exploring microbial biodiversity for novel pathways involved in the catabolism of aromatic compounds derived from lignin.</title>
        <authorList>
            <person name="Elkins J."/>
        </authorList>
    </citation>
    <scope>NUCLEOTIDE SEQUENCE [LARGE SCALE GENOMIC DNA]</scope>
    <source>
        <strain evidence="3 4">B1D3A</strain>
    </source>
</reference>
<evidence type="ECO:0000259" key="2">
    <source>
        <dbReference type="Pfam" id="PF07045"/>
    </source>
</evidence>
<name>A0ABR6NE78_9SPHN</name>
<sequence length="145" mass="15284">MKGKVFPGAVLALAAIGCIAAVGTRSIAPAKAGNTAPAASPTAKAYVIAEISVKDLKGYRDYVAAAFPVIQKYGGKFLVRGGTTIAVEGAPPAGRIMVIEFESLEQAKKFEYSKDYTDIAPLRHRTSDSRLLIVEGTTDAVRDQP</sequence>
<dbReference type="EMBL" id="JACHKA010000001">
    <property type="protein sequence ID" value="MBB5985588.1"/>
    <property type="molecule type" value="Genomic_DNA"/>
</dbReference>
<evidence type="ECO:0000256" key="1">
    <source>
        <dbReference type="SAM" id="SignalP"/>
    </source>
</evidence>
<keyword evidence="1" id="KW-0732">Signal</keyword>
<dbReference type="Proteomes" id="UP001138540">
    <property type="component" value="Unassembled WGS sequence"/>
</dbReference>
<dbReference type="Pfam" id="PF07045">
    <property type="entry name" value="DUF1330"/>
    <property type="match status" value="1"/>
</dbReference>
<accession>A0ABR6NE78</accession>
<proteinExistence type="predicted"/>
<feature type="chain" id="PRO_5047050590" evidence="1">
    <location>
        <begin position="21"/>
        <end position="145"/>
    </location>
</feature>
<keyword evidence="4" id="KW-1185">Reference proteome</keyword>
<protein>
    <submittedName>
        <fullName evidence="3">Uncharacterized protein (DUF1330 family)</fullName>
    </submittedName>
</protein>
<dbReference type="InterPro" id="IPR011008">
    <property type="entry name" value="Dimeric_a/b-barrel"/>
</dbReference>
<evidence type="ECO:0000313" key="3">
    <source>
        <dbReference type="EMBL" id="MBB5985588.1"/>
    </source>
</evidence>
<dbReference type="PANTHER" id="PTHR41521">
    <property type="match status" value="1"/>
</dbReference>
<feature type="signal peptide" evidence="1">
    <location>
        <begin position="1"/>
        <end position="20"/>
    </location>
</feature>
<dbReference type="PROSITE" id="PS51257">
    <property type="entry name" value="PROKAR_LIPOPROTEIN"/>
    <property type="match status" value="1"/>
</dbReference>
<dbReference type="RefSeq" id="WP_184152161.1">
    <property type="nucleotide sequence ID" value="NZ_JACHKA010000001.1"/>
</dbReference>
<dbReference type="Gene3D" id="3.30.70.100">
    <property type="match status" value="1"/>
</dbReference>